<keyword evidence="1" id="KW-1133">Transmembrane helix</keyword>
<reference evidence="2 3" key="1">
    <citation type="journal article" date="2011" name="Int. J. Syst. Evol. Microbiol.">
        <title>Zhongshania antarctica gen. nov., sp. nov. and Zhongshania guokunii sp. nov., gammaproteobacteria respectively isolated from coastal attached (fast) ice and surface seawater of the Antarctic.</title>
        <authorList>
            <person name="Li H.J."/>
            <person name="Zhang X.Y."/>
            <person name="Chen C.X."/>
            <person name="Zhang Y.J."/>
            <person name="Gao Z.M."/>
            <person name="Yu Y."/>
            <person name="Chen X.L."/>
            <person name="Chen B."/>
            <person name="Zhang Y.Z."/>
        </authorList>
    </citation>
    <scope>NUCLEOTIDE SEQUENCE [LARGE SCALE GENOMIC DNA]</scope>
    <source>
        <strain evidence="2 3">R06B22</strain>
    </source>
</reference>
<keyword evidence="3" id="KW-1185">Reference proteome</keyword>
<keyword evidence="1" id="KW-0472">Membrane</keyword>
<feature type="transmembrane region" description="Helical" evidence="1">
    <location>
        <begin position="70"/>
        <end position="86"/>
    </location>
</feature>
<dbReference type="Proteomes" id="UP001557484">
    <property type="component" value="Unassembled WGS sequence"/>
</dbReference>
<feature type="transmembrane region" description="Helical" evidence="1">
    <location>
        <begin position="5"/>
        <end position="24"/>
    </location>
</feature>
<protein>
    <recommendedName>
        <fullName evidence="4">DoxX family protein</fullName>
    </recommendedName>
</protein>
<feature type="transmembrane region" description="Helical" evidence="1">
    <location>
        <begin position="101"/>
        <end position="120"/>
    </location>
</feature>
<name>A0ABV3TUQ0_9GAMM</name>
<gene>
    <name evidence="2" type="ORF">AB4875_07580</name>
</gene>
<accession>A0ABV3TUQ0</accession>
<evidence type="ECO:0000256" key="1">
    <source>
        <dbReference type="SAM" id="Phobius"/>
    </source>
</evidence>
<keyword evidence="1" id="KW-0812">Transmembrane</keyword>
<evidence type="ECO:0008006" key="4">
    <source>
        <dbReference type="Google" id="ProtNLM"/>
    </source>
</evidence>
<feature type="transmembrane region" description="Helical" evidence="1">
    <location>
        <begin position="36"/>
        <end position="58"/>
    </location>
</feature>
<comment type="caution">
    <text evidence="2">The sequence shown here is derived from an EMBL/GenBank/DDBJ whole genome shotgun (WGS) entry which is preliminary data.</text>
</comment>
<dbReference type="PANTHER" id="PTHR36974">
    <property type="entry name" value="MEMBRANE PROTEIN-RELATED"/>
    <property type="match status" value="1"/>
</dbReference>
<organism evidence="2 3">
    <name type="scientific">Zhongshania arctica</name>
    <dbReference type="NCBI Taxonomy" id="3238302"/>
    <lineage>
        <taxon>Bacteria</taxon>
        <taxon>Pseudomonadati</taxon>
        <taxon>Pseudomonadota</taxon>
        <taxon>Gammaproteobacteria</taxon>
        <taxon>Cellvibrionales</taxon>
        <taxon>Spongiibacteraceae</taxon>
        <taxon>Zhongshania</taxon>
    </lineage>
</organism>
<evidence type="ECO:0000313" key="2">
    <source>
        <dbReference type="EMBL" id="MEX1665346.1"/>
    </source>
</evidence>
<dbReference type="RefSeq" id="WP_368375450.1">
    <property type="nucleotide sequence ID" value="NZ_JBFRYB010000001.1"/>
</dbReference>
<sequence length="138" mass="14946">MLKVVIRLLVCGVFFFGGIAHFLLTDDFAGIVPPFLPWPVVIVWVTGILELALVLGILIPSSRLLTGKLAAIYCVLVLPANIYQALNDVPIFGSPVAPELLWLRIPLQFVLIVAILWSTGNIGRTLIQKSTGSVDGLN</sequence>
<dbReference type="EMBL" id="JBFRYB010000001">
    <property type="protein sequence ID" value="MEX1665346.1"/>
    <property type="molecule type" value="Genomic_DNA"/>
</dbReference>
<dbReference type="PANTHER" id="PTHR36974:SF1">
    <property type="entry name" value="DOXX FAMILY MEMBRANE PROTEIN"/>
    <property type="match status" value="1"/>
</dbReference>
<evidence type="ECO:0000313" key="3">
    <source>
        <dbReference type="Proteomes" id="UP001557484"/>
    </source>
</evidence>
<proteinExistence type="predicted"/>